<dbReference type="GO" id="GO:0015833">
    <property type="term" value="P:peptide transport"/>
    <property type="evidence" value="ECO:0007669"/>
    <property type="project" value="InterPro"/>
</dbReference>
<evidence type="ECO:0000256" key="2">
    <source>
        <dbReference type="ARBA" id="ARBA00022448"/>
    </source>
</evidence>
<dbReference type="InterPro" id="IPR003439">
    <property type="entry name" value="ABC_transporter-like_ATP-bd"/>
</dbReference>
<dbReference type="CDD" id="cd03257">
    <property type="entry name" value="ABC_NikE_OppD_transporters"/>
    <property type="match status" value="1"/>
</dbReference>
<comment type="caution">
    <text evidence="6">The sequence shown here is derived from an EMBL/GenBank/DDBJ whole genome shotgun (WGS) entry which is preliminary data.</text>
</comment>
<evidence type="ECO:0000313" key="6">
    <source>
        <dbReference type="EMBL" id="MCG3420014.1"/>
    </source>
</evidence>
<gene>
    <name evidence="6" type="ORF">K3T81_12705</name>
</gene>
<sequence length="337" mass="38374">MEAKTLLEIKNLKKYFEISQGMFKEKINVRAVDDISFSVREGETFALVGESGCGKSTTGRTILRLTDPTDGQIVFKGKNIEKLPYNQMRALRNRMQMVFQDPYASLNPKKTIRQILMEPLRVHNKFPREERLEKINNMLKIVGLSEEHLDRYPHEFSGGQRQRIGIARAVILQPDFIIADEPVSALDVSVQSQVINLMLDLQEEFGLTYLFISHDLSVIEHMTDRVAVMYLGKIVEVADTEELFANPRHPYTQALISAVPISHPDEEKERIILTGDVPSPANPPSGCSFHTRCPFAMDICRKVEPVSKEFSNGHKANCHLYTDSENKEEKEYAINHS</sequence>
<dbReference type="GO" id="GO:0016887">
    <property type="term" value="F:ATP hydrolysis activity"/>
    <property type="evidence" value="ECO:0007669"/>
    <property type="project" value="InterPro"/>
</dbReference>
<reference evidence="6 7" key="1">
    <citation type="journal article" date="2022" name="Evol. Bioinform. Online">
        <title>Draft Genome Sequence of Oceanobacillus jordanicus Strain GSFE11, a Halotolerant Plant Growth-Promoting Bacterial Endophyte Isolated From the Jordan Valley.</title>
        <authorList>
            <person name="Alhindi T."/>
            <person name="Albdaiwi R."/>
        </authorList>
    </citation>
    <scope>NUCLEOTIDE SEQUENCE [LARGE SCALE GENOMIC DNA]</scope>
    <source>
        <strain evidence="6 7">GSFE11</strain>
    </source>
</reference>
<keyword evidence="4 6" id="KW-0067">ATP-binding</keyword>
<protein>
    <submittedName>
        <fullName evidence="6">Dipeptide ABC transporter ATP-binding protein</fullName>
    </submittedName>
</protein>
<dbReference type="RefSeq" id="WP_238020433.1">
    <property type="nucleotide sequence ID" value="NZ_JAIFZM010000010.1"/>
</dbReference>
<comment type="similarity">
    <text evidence="1">Belongs to the ABC transporter superfamily.</text>
</comment>
<evidence type="ECO:0000256" key="3">
    <source>
        <dbReference type="ARBA" id="ARBA00022741"/>
    </source>
</evidence>
<keyword evidence="2" id="KW-0813">Transport</keyword>
<dbReference type="GO" id="GO:0005524">
    <property type="term" value="F:ATP binding"/>
    <property type="evidence" value="ECO:0007669"/>
    <property type="project" value="UniProtKB-KW"/>
</dbReference>
<evidence type="ECO:0000313" key="7">
    <source>
        <dbReference type="Proteomes" id="UP001199631"/>
    </source>
</evidence>
<evidence type="ECO:0000259" key="5">
    <source>
        <dbReference type="PROSITE" id="PS50893"/>
    </source>
</evidence>
<dbReference type="PANTHER" id="PTHR43776:SF8">
    <property type="entry name" value="ABC TRANSPORTER, ATP-BINDING PROTEIN"/>
    <property type="match status" value="1"/>
</dbReference>
<proteinExistence type="inferred from homology"/>
<dbReference type="Pfam" id="PF00005">
    <property type="entry name" value="ABC_tran"/>
    <property type="match status" value="1"/>
</dbReference>
<dbReference type="Proteomes" id="UP001199631">
    <property type="component" value="Unassembled WGS sequence"/>
</dbReference>
<dbReference type="InterPro" id="IPR017871">
    <property type="entry name" value="ABC_transporter-like_CS"/>
</dbReference>
<dbReference type="InterPro" id="IPR050319">
    <property type="entry name" value="ABC_transp_ATP-bind"/>
</dbReference>
<keyword evidence="7" id="KW-1185">Reference proteome</keyword>
<dbReference type="SUPFAM" id="SSF52540">
    <property type="entry name" value="P-loop containing nucleoside triphosphate hydrolases"/>
    <property type="match status" value="1"/>
</dbReference>
<dbReference type="InterPro" id="IPR003593">
    <property type="entry name" value="AAA+_ATPase"/>
</dbReference>
<keyword evidence="3" id="KW-0547">Nucleotide-binding</keyword>
<evidence type="ECO:0000256" key="4">
    <source>
        <dbReference type="ARBA" id="ARBA00022840"/>
    </source>
</evidence>
<dbReference type="EMBL" id="JAIFZM010000010">
    <property type="protein sequence ID" value="MCG3420014.1"/>
    <property type="molecule type" value="Genomic_DNA"/>
</dbReference>
<organism evidence="6 7">
    <name type="scientific">Oceanobacillus jordanicus</name>
    <dbReference type="NCBI Taxonomy" id="2867266"/>
    <lineage>
        <taxon>Bacteria</taxon>
        <taxon>Bacillati</taxon>
        <taxon>Bacillota</taxon>
        <taxon>Bacilli</taxon>
        <taxon>Bacillales</taxon>
        <taxon>Bacillaceae</taxon>
        <taxon>Oceanobacillus</taxon>
    </lineage>
</organism>
<dbReference type="PANTHER" id="PTHR43776">
    <property type="entry name" value="TRANSPORT ATP-BINDING PROTEIN"/>
    <property type="match status" value="1"/>
</dbReference>
<dbReference type="AlphaFoldDB" id="A0AAW5B8U9"/>
<dbReference type="GO" id="GO:0055085">
    <property type="term" value="P:transmembrane transport"/>
    <property type="evidence" value="ECO:0007669"/>
    <property type="project" value="UniProtKB-ARBA"/>
</dbReference>
<feature type="domain" description="ABC transporter" evidence="5">
    <location>
        <begin position="7"/>
        <end position="256"/>
    </location>
</feature>
<evidence type="ECO:0000256" key="1">
    <source>
        <dbReference type="ARBA" id="ARBA00005417"/>
    </source>
</evidence>
<dbReference type="Gene3D" id="3.40.50.300">
    <property type="entry name" value="P-loop containing nucleotide triphosphate hydrolases"/>
    <property type="match status" value="1"/>
</dbReference>
<name>A0AAW5B8U9_9BACI</name>
<dbReference type="InterPro" id="IPR013563">
    <property type="entry name" value="Oligopep_ABC_C"/>
</dbReference>
<dbReference type="Pfam" id="PF08352">
    <property type="entry name" value="oligo_HPY"/>
    <property type="match status" value="1"/>
</dbReference>
<dbReference type="PROSITE" id="PS50893">
    <property type="entry name" value="ABC_TRANSPORTER_2"/>
    <property type="match status" value="1"/>
</dbReference>
<dbReference type="FunFam" id="3.40.50.300:FF:000016">
    <property type="entry name" value="Oligopeptide ABC transporter ATP-binding component"/>
    <property type="match status" value="1"/>
</dbReference>
<accession>A0AAW5B8U9</accession>
<dbReference type="NCBIfam" id="TIGR01727">
    <property type="entry name" value="oligo_HPY"/>
    <property type="match status" value="1"/>
</dbReference>
<dbReference type="SMART" id="SM00382">
    <property type="entry name" value="AAA"/>
    <property type="match status" value="1"/>
</dbReference>
<dbReference type="PROSITE" id="PS00211">
    <property type="entry name" value="ABC_TRANSPORTER_1"/>
    <property type="match status" value="1"/>
</dbReference>
<dbReference type="InterPro" id="IPR027417">
    <property type="entry name" value="P-loop_NTPase"/>
</dbReference>
<dbReference type="NCBIfam" id="NF008453">
    <property type="entry name" value="PRK11308.1"/>
    <property type="match status" value="1"/>
</dbReference>